<comment type="caution">
    <text evidence="2">The sequence shown here is derived from an EMBL/GenBank/DDBJ whole genome shotgun (WGS) entry which is preliminary data.</text>
</comment>
<evidence type="ECO:0000313" key="3">
    <source>
        <dbReference type="Proteomes" id="UP001255856"/>
    </source>
</evidence>
<proteinExistence type="predicted"/>
<name>A0AAD9IDL5_PROWI</name>
<dbReference type="Proteomes" id="UP001255856">
    <property type="component" value="Unassembled WGS sequence"/>
</dbReference>
<keyword evidence="3" id="KW-1185">Reference proteome</keyword>
<dbReference type="EMBL" id="JASFZW010000011">
    <property type="protein sequence ID" value="KAK2076176.1"/>
    <property type="molecule type" value="Genomic_DNA"/>
</dbReference>
<protein>
    <submittedName>
        <fullName evidence="2">Uncharacterized protein</fullName>
    </submittedName>
</protein>
<accession>A0AAD9IDL5</accession>
<dbReference type="AlphaFoldDB" id="A0AAD9IDL5"/>
<feature type="region of interest" description="Disordered" evidence="1">
    <location>
        <begin position="85"/>
        <end position="122"/>
    </location>
</feature>
<reference evidence="2" key="1">
    <citation type="submission" date="2021-01" db="EMBL/GenBank/DDBJ databases">
        <authorList>
            <person name="Eckstrom K.M.E."/>
        </authorList>
    </citation>
    <scope>NUCLEOTIDE SEQUENCE</scope>
    <source>
        <strain evidence="2">UVCC 0001</strain>
    </source>
</reference>
<organism evidence="2 3">
    <name type="scientific">Prototheca wickerhamii</name>
    <dbReference type="NCBI Taxonomy" id="3111"/>
    <lineage>
        <taxon>Eukaryota</taxon>
        <taxon>Viridiplantae</taxon>
        <taxon>Chlorophyta</taxon>
        <taxon>core chlorophytes</taxon>
        <taxon>Trebouxiophyceae</taxon>
        <taxon>Chlorellales</taxon>
        <taxon>Chlorellaceae</taxon>
        <taxon>Prototheca</taxon>
    </lineage>
</organism>
<evidence type="ECO:0000256" key="1">
    <source>
        <dbReference type="SAM" id="MobiDB-lite"/>
    </source>
</evidence>
<gene>
    <name evidence="2" type="ORF">QBZ16_001108</name>
</gene>
<evidence type="ECO:0000313" key="2">
    <source>
        <dbReference type="EMBL" id="KAK2076176.1"/>
    </source>
</evidence>
<sequence length="122" mass="13251">MSASKHRAFNLAELEERRQRLACMMMRHSIGKIPLFVMNPDGTAQVAYVSGHVPHDRRSHKLSPIISVSAGLPPSAQTRLMLGDHVLPGTAPLGQQEAPSPSSPPSSILDPRDPLYTPNLVL</sequence>